<evidence type="ECO:0000256" key="4">
    <source>
        <dbReference type="ARBA" id="ARBA00023098"/>
    </source>
</evidence>
<dbReference type="InterPro" id="IPR001192">
    <property type="entry name" value="PI-PLC_fam"/>
</dbReference>
<keyword evidence="5" id="KW-0807">Transducer</keyword>
<evidence type="ECO:0000256" key="6">
    <source>
        <dbReference type="ARBA" id="ARBA00059664"/>
    </source>
</evidence>
<keyword evidence="2 7" id="KW-0378">Hydrolase</keyword>
<dbReference type="GO" id="GO:0048015">
    <property type="term" value="P:phosphatidylinositol-mediated signaling"/>
    <property type="evidence" value="ECO:0007669"/>
    <property type="project" value="TreeGrafter"/>
</dbReference>
<dbReference type="PANTHER" id="PTHR10336">
    <property type="entry name" value="PHOSPHOINOSITIDE-SPECIFIC PHOSPHOLIPASE C FAMILY PROTEIN"/>
    <property type="match status" value="1"/>
</dbReference>
<comment type="function">
    <text evidence="6">The production of the second messenger molecules diacylglycerol (DAG) and inositol 1,4,5-trisphosphate (IP3) is mediated by activated phosphatidylinositol-specific phospholipase C enzymes.</text>
</comment>
<dbReference type="OrthoDB" id="269822at2759"/>
<evidence type="ECO:0000256" key="8">
    <source>
        <dbReference type="SAM" id="MobiDB-lite"/>
    </source>
</evidence>
<dbReference type="SMART" id="SM00148">
    <property type="entry name" value="PLCXc"/>
    <property type="match status" value="1"/>
</dbReference>
<dbReference type="InterPro" id="IPR001711">
    <property type="entry name" value="PLipase_C_Pinositol-sp_Y"/>
</dbReference>
<dbReference type="InterPro" id="IPR035892">
    <property type="entry name" value="C2_domain_sf"/>
</dbReference>
<dbReference type="EMBL" id="QWIJ01001217">
    <property type="protein sequence ID" value="RMX75864.1"/>
    <property type="molecule type" value="Genomic_DNA"/>
</dbReference>
<evidence type="ECO:0000256" key="7">
    <source>
        <dbReference type="RuleBase" id="RU361133"/>
    </source>
</evidence>
<dbReference type="GO" id="GO:0016042">
    <property type="term" value="P:lipid catabolic process"/>
    <property type="evidence" value="ECO:0007669"/>
    <property type="project" value="UniProtKB-KW"/>
</dbReference>
<accession>A0A3M6WBB5</accession>
<sequence>MTGIEATGLATTQNNLEVAPRPRHAKRSIFYPFKMADSGLTSRLSKFNPFAKVRTDPEDQGEAITNETVGGGGHAAHPSGITKSGLKVSHALRSYLVQEKILSKADAGVDSEETTDALKQLLDKPHVQVPAEVTDRSHPLPEYFISSSHNTYLLAHQLYGESSTEAYATALRTGSRCVEIDAWDGEDTVDEPKVTHGYTLASNISFRSVCETIRDIVDEESAATSAGSGSEPAPILISLENHCGPHGQKRLAEIMRETWQHRLVSEPVRQEGTAEQEGSGQHVRLSELGNKIAVIVEYHIPDEKEDSSSSSESEDDDDEHRQMKKQKKESPASPIIPELAELGVYAQSVKPSDHSWLSGELKNGPHHHLINVSESGLKALLPKSAAEIARHNAQHLMRVYPKGTRISSKNLMPVPVWGVGAQVTALNFQTFDASMQLNEALFSGSAGYVLKPSALRSGGTGDLSATSRRRKLTLHVAGATSIPLPSDRDEAKEIKPYVTSTLLQPTDLSGDPPKRKTTGYKQHKLGFLHKGENPTAIDPLWNEKLEWEEYLDNELTFLRILIKSDDSFAANPVLAVAAVRLMYVTPGWSFIRMLDLKGRETHCSLLVRFEFADL</sequence>
<comment type="catalytic activity">
    <reaction evidence="1 7">
        <text>a 1,2-diacyl-sn-glycero-3-phospho-(1D-myo-inositol-4,5-bisphosphate) + H2O = 1D-myo-inositol 1,4,5-trisphosphate + a 1,2-diacyl-sn-glycerol + H(+)</text>
        <dbReference type="Rhea" id="RHEA:33179"/>
        <dbReference type="ChEBI" id="CHEBI:15377"/>
        <dbReference type="ChEBI" id="CHEBI:15378"/>
        <dbReference type="ChEBI" id="CHEBI:17815"/>
        <dbReference type="ChEBI" id="CHEBI:58456"/>
        <dbReference type="ChEBI" id="CHEBI:203600"/>
        <dbReference type="EC" id="3.1.4.11"/>
    </reaction>
</comment>
<dbReference type="CDD" id="cd08598">
    <property type="entry name" value="PI-PLC1c_yeast"/>
    <property type="match status" value="1"/>
</dbReference>
<dbReference type="Gene3D" id="3.20.20.190">
    <property type="entry name" value="Phosphatidylinositol (PI) phosphodiesterase"/>
    <property type="match status" value="1"/>
</dbReference>
<dbReference type="SMART" id="SM00149">
    <property type="entry name" value="PLCYc"/>
    <property type="match status" value="1"/>
</dbReference>
<evidence type="ECO:0000259" key="9">
    <source>
        <dbReference type="PROSITE" id="PS50008"/>
    </source>
</evidence>
<dbReference type="GO" id="GO:0051209">
    <property type="term" value="P:release of sequestered calcium ion into cytosol"/>
    <property type="evidence" value="ECO:0007669"/>
    <property type="project" value="TreeGrafter"/>
</dbReference>
<dbReference type="Proteomes" id="UP000281245">
    <property type="component" value="Unassembled WGS sequence"/>
</dbReference>
<organism evidence="10 11">
    <name type="scientific">Hortaea werneckii</name>
    <name type="common">Black yeast</name>
    <name type="synonym">Cladosporium werneckii</name>
    <dbReference type="NCBI Taxonomy" id="91943"/>
    <lineage>
        <taxon>Eukaryota</taxon>
        <taxon>Fungi</taxon>
        <taxon>Dikarya</taxon>
        <taxon>Ascomycota</taxon>
        <taxon>Pezizomycotina</taxon>
        <taxon>Dothideomycetes</taxon>
        <taxon>Dothideomycetidae</taxon>
        <taxon>Mycosphaerellales</taxon>
        <taxon>Teratosphaeriaceae</taxon>
        <taxon>Hortaea</taxon>
    </lineage>
</organism>
<evidence type="ECO:0000256" key="3">
    <source>
        <dbReference type="ARBA" id="ARBA00022963"/>
    </source>
</evidence>
<dbReference type="PANTHER" id="PTHR10336:SF169">
    <property type="entry name" value="PHOSPHOINOSITIDE PHOSPHOLIPASE C"/>
    <property type="match status" value="1"/>
</dbReference>
<dbReference type="InterPro" id="IPR000909">
    <property type="entry name" value="PLipase_C_PInositol-sp_X_dom"/>
</dbReference>
<dbReference type="PROSITE" id="PS50007">
    <property type="entry name" value="PIPLC_X_DOMAIN"/>
    <property type="match status" value="1"/>
</dbReference>
<dbReference type="Gene3D" id="2.60.40.150">
    <property type="entry name" value="C2 domain"/>
    <property type="match status" value="1"/>
</dbReference>
<dbReference type="SUPFAM" id="SSF51695">
    <property type="entry name" value="PLC-like phosphodiesterases"/>
    <property type="match status" value="1"/>
</dbReference>
<dbReference type="VEuPathDB" id="FungiDB:BTJ68_13245"/>
<dbReference type="GO" id="GO:0004435">
    <property type="term" value="F:phosphatidylinositol-4,5-bisphosphate phospholipase C activity"/>
    <property type="evidence" value="ECO:0007669"/>
    <property type="project" value="UniProtKB-EC"/>
</dbReference>
<dbReference type="PRINTS" id="PR00390">
    <property type="entry name" value="PHPHLIPASEC"/>
</dbReference>
<proteinExistence type="predicted"/>
<feature type="region of interest" description="Disordered" evidence="8">
    <location>
        <begin position="299"/>
        <end position="336"/>
    </location>
</feature>
<keyword evidence="4 7" id="KW-0443">Lipid metabolism</keyword>
<reference evidence="10 11" key="1">
    <citation type="journal article" date="2018" name="BMC Genomics">
        <title>Genomic evidence for intraspecific hybridization in a clonal and extremely halotolerant yeast.</title>
        <authorList>
            <person name="Gostincar C."/>
            <person name="Stajich J.E."/>
            <person name="Zupancic J."/>
            <person name="Zalar P."/>
            <person name="Gunde-Cimerman N."/>
        </authorList>
    </citation>
    <scope>NUCLEOTIDE SEQUENCE [LARGE SCALE GENOMIC DNA]</scope>
    <source>
        <strain evidence="10 11">EXF-6656</strain>
    </source>
</reference>
<dbReference type="PROSITE" id="PS50008">
    <property type="entry name" value="PIPLC_Y_DOMAIN"/>
    <property type="match status" value="1"/>
</dbReference>
<dbReference type="AlphaFoldDB" id="A0A3M6WBB5"/>
<evidence type="ECO:0000313" key="10">
    <source>
        <dbReference type="EMBL" id="RMX75864.1"/>
    </source>
</evidence>
<dbReference type="Pfam" id="PF00388">
    <property type="entry name" value="PI-PLC-X"/>
    <property type="match status" value="1"/>
</dbReference>
<evidence type="ECO:0000256" key="2">
    <source>
        <dbReference type="ARBA" id="ARBA00022801"/>
    </source>
</evidence>
<name>A0A3M6WBB5_HORWE</name>
<keyword evidence="3 7" id="KW-0442">Lipid degradation</keyword>
<protein>
    <recommendedName>
        <fullName evidence="7">Phosphoinositide phospholipase C</fullName>
        <ecNumber evidence="7">3.1.4.11</ecNumber>
    </recommendedName>
</protein>
<evidence type="ECO:0000256" key="5">
    <source>
        <dbReference type="ARBA" id="ARBA00023224"/>
    </source>
</evidence>
<dbReference type="FunFam" id="3.20.20.190:FF:000039">
    <property type="entry name" value="Phosphoinositide phospholipase C"/>
    <property type="match status" value="1"/>
</dbReference>
<dbReference type="InterPro" id="IPR017946">
    <property type="entry name" value="PLC-like_Pdiesterase_TIM-brl"/>
</dbReference>
<feature type="domain" description="PI-PLC Y-box" evidence="9">
    <location>
        <begin position="339"/>
        <end position="456"/>
    </location>
</feature>
<dbReference type="EC" id="3.1.4.11" evidence="7"/>
<dbReference type="SUPFAM" id="SSF49562">
    <property type="entry name" value="C2 domain (Calcium/lipid-binding domain, CaLB)"/>
    <property type="match status" value="1"/>
</dbReference>
<comment type="caution">
    <text evidence="10">The sequence shown here is derived from an EMBL/GenBank/DDBJ whole genome shotgun (WGS) entry which is preliminary data.</text>
</comment>
<gene>
    <name evidence="10" type="ORF">D0869_11239</name>
</gene>
<evidence type="ECO:0000256" key="1">
    <source>
        <dbReference type="ARBA" id="ARBA00001195"/>
    </source>
</evidence>
<evidence type="ECO:0000313" key="11">
    <source>
        <dbReference type="Proteomes" id="UP000281245"/>
    </source>
</evidence>
<dbReference type="Pfam" id="PF00387">
    <property type="entry name" value="PI-PLC-Y"/>
    <property type="match status" value="1"/>
</dbReference>